<reference evidence="2" key="1">
    <citation type="submission" date="2017-09" db="EMBL/GenBank/DDBJ databases">
        <title>Contemporary evolution of a Lepidopteran species, Heliothis virescens, in response to modern agricultural practices.</title>
        <authorList>
            <person name="Fritz M.L."/>
            <person name="Deyonke A.M."/>
            <person name="Papanicolaou A."/>
            <person name="Micinski S."/>
            <person name="Westbrook J."/>
            <person name="Gould F."/>
        </authorList>
    </citation>
    <scope>NUCLEOTIDE SEQUENCE [LARGE SCALE GENOMIC DNA]</scope>
    <source>
        <strain evidence="2">HvINT-</strain>
        <tissue evidence="2">Whole body</tissue>
    </source>
</reference>
<sequence length="434" mass="49937">MRNAFVVLVSLCIGVVSGFVVPKSVSELNNNTTKFNDTIAENKNETTTSIPSRLSVLPKSRNDIDEKELYEHATEKQNNQSERAFIYINQIYKKPVRNKIFKMLPLDKPELVRIVVTPPPASPPVPQTPCPSTFDSLTNSYFQGYDFPDKPPQDMASYFAAPSIFRCNFKDKTKISADNSRNKAQSQAPNKIDERRDYFELLKPPILRPVSRVNTKASYDIASQNDFGSLAPSNMPYKDSLLKKYNLKNQYLSKANIAVIRQDDFKKNYGFHSEFIRRPALPTNKDLSNRVEDVNFEGDFINEDDTHRLLDQEEDKLLDKYLKDTLEEQITGTDKGNMPECSYRECILQTSKQFTNNGLLIKPDCKCGKRHNIKQVDPFAKDRPLREETKRNETLSKSTEMNYYEDVLSGETAIMRQDEDVVRPPYRYNDTSRV</sequence>
<feature type="chain" id="PRO_5012065262" evidence="1">
    <location>
        <begin position="19"/>
        <end position="434"/>
    </location>
</feature>
<keyword evidence="1" id="KW-0732">Signal</keyword>
<feature type="signal peptide" evidence="1">
    <location>
        <begin position="1"/>
        <end position="18"/>
    </location>
</feature>
<proteinExistence type="predicted"/>
<organism evidence="2">
    <name type="scientific">Heliothis virescens</name>
    <name type="common">Tobacco budworm moth</name>
    <dbReference type="NCBI Taxonomy" id="7102"/>
    <lineage>
        <taxon>Eukaryota</taxon>
        <taxon>Metazoa</taxon>
        <taxon>Ecdysozoa</taxon>
        <taxon>Arthropoda</taxon>
        <taxon>Hexapoda</taxon>
        <taxon>Insecta</taxon>
        <taxon>Pterygota</taxon>
        <taxon>Neoptera</taxon>
        <taxon>Endopterygota</taxon>
        <taxon>Lepidoptera</taxon>
        <taxon>Glossata</taxon>
        <taxon>Ditrysia</taxon>
        <taxon>Noctuoidea</taxon>
        <taxon>Noctuidae</taxon>
        <taxon>Heliothinae</taxon>
        <taxon>Heliothis</taxon>
    </lineage>
</organism>
<comment type="caution">
    <text evidence="2">The sequence shown here is derived from an EMBL/GenBank/DDBJ whole genome shotgun (WGS) entry which is preliminary data.</text>
</comment>
<dbReference type="AlphaFoldDB" id="A0A2A4J2S8"/>
<name>A0A2A4J2S8_HELVI</name>
<gene>
    <name evidence="2" type="ORF">B5V51_8815</name>
</gene>
<evidence type="ECO:0000313" key="2">
    <source>
        <dbReference type="EMBL" id="PCG65693.1"/>
    </source>
</evidence>
<dbReference type="EMBL" id="NWSH01003917">
    <property type="protein sequence ID" value="PCG65693.1"/>
    <property type="molecule type" value="Genomic_DNA"/>
</dbReference>
<evidence type="ECO:0000256" key="1">
    <source>
        <dbReference type="SAM" id="SignalP"/>
    </source>
</evidence>
<accession>A0A2A4J2S8</accession>
<protein>
    <submittedName>
        <fullName evidence="2">Uncharacterized protein</fullName>
    </submittedName>
</protein>